<dbReference type="KEGG" id="rjg:CCGE525_00950"/>
<dbReference type="GO" id="GO:0046872">
    <property type="term" value="F:metal ion binding"/>
    <property type="evidence" value="ECO:0007669"/>
    <property type="project" value="UniProtKB-KW"/>
</dbReference>
<proteinExistence type="inferred from homology"/>
<dbReference type="OrthoDB" id="9801445at2"/>
<dbReference type="Proteomes" id="UP000282195">
    <property type="component" value="Chromosome"/>
</dbReference>
<dbReference type="InterPro" id="IPR003785">
    <property type="entry name" value="Creatininase/forma_Hydrolase"/>
</dbReference>
<protein>
    <submittedName>
        <fullName evidence="7">Creatinase</fullName>
    </submittedName>
</protein>
<dbReference type="PANTHER" id="PTHR35005:SF1">
    <property type="entry name" value="2-AMINO-5-FORMYLAMINO-6-RIBOSYLAMINOPYRIMIDIN-4(3H)-ONE 5'-MONOPHOSPHATE DEFORMYLASE"/>
    <property type="match status" value="1"/>
</dbReference>
<dbReference type="PANTHER" id="PTHR35005">
    <property type="entry name" value="3-DEHYDRO-SCYLLO-INOSOSE HYDROLASE"/>
    <property type="match status" value="1"/>
</dbReference>
<dbReference type="Gene3D" id="3.40.50.10310">
    <property type="entry name" value="Creatininase"/>
    <property type="match status" value="1"/>
</dbReference>
<dbReference type="InterPro" id="IPR024087">
    <property type="entry name" value="Creatininase-like_sf"/>
</dbReference>
<dbReference type="GO" id="GO:0009231">
    <property type="term" value="P:riboflavin biosynthetic process"/>
    <property type="evidence" value="ECO:0007669"/>
    <property type="project" value="TreeGrafter"/>
</dbReference>
<evidence type="ECO:0000256" key="3">
    <source>
        <dbReference type="ARBA" id="ARBA00022801"/>
    </source>
</evidence>
<feature type="compositionally biased region" description="Basic and acidic residues" evidence="6">
    <location>
        <begin position="196"/>
        <end position="206"/>
    </location>
</feature>
<organism evidence="7 8">
    <name type="scientific">Rhizobium jaguaris</name>
    <dbReference type="NCBI Taxonomy" id="1312183"/>
    <lineage>
        <taxon>Bacteria</taxon>
        <taxon>Pseudomonadati</taxon>
        <taxon>Pseudomonadota</taxon>
        <taxon>Alphaproteobacteria</taxon>
        <taxon>Hyphomicrobiales</taxon>
        <taxon>Rhizobiaceae</taxon>
        <taxon>Rhizobium/Agrobacterium group</taxon>
        <taxon>Rhizobium</taxon>
    </lineage>
</organism>
<evidence type="ECO:0000256" key="1">
    <source>
        <dbReference type="ARBA" id="ARBA00001947"/>
    </source>
</evidence>
<keyword evidence="4" id="KW-0862">Zinc</keyword>
<evidence type="ECO:0000313" key="7">
    <source>
        <dbReference type="EMBL" id="AYG61232.1"/>
    </source>
</evidence>
<comment type="similarity">
    <text evidence="5">Belongs to the creatininase superfamily.</text>
</comment>
<dbReference type="SUPFAM" id="SSF102215">
    <property type="entry name" value="Creatininase"/>
    <property type="match status" value="1"/>
</dbReference>
<name>A0A387FZV7_9HYPH</name>
<accession>A0A387FZV7</accession>
<evidence type="ECO:0000313" key="8">
    <source>
        <dbReference type="Proteomes" id="UP000282195"/>
    </source>
</evidence>
<keyword evidence="3" id="KW-0378">Hydrolase</keyword>
<keyword evidence="8" id="KW-1185">Reference proteome</keyword>
<feature type="region of interest" description="Disordered" evidence="6">
    <location>
        <begin position="188"/>
        <end position="213"/>
    </location>
</feature>
<reference evidence="7 8" key="1">
    <citation type="submission" date="2018-10" db="EMBL/GenBank/DDBJ databases">
        <title>Rhizobium etli, R. leguminosarum and a new Rhizobium genospecies from Phaseolus dumosus.</title>
        <authorList>
            <person name="Ramirez-Puebla S.T."/>
            <person name="Rogel-Hernandez M.A."/>
            <person name="Guerrero G."/>
            <person name="Ormeno-Orrillo E."/>
            <person name="Martinez-Romero J.C."/>
            <person name="Negrete-Yankelevich S."/>
            <person name="Martinez-Romero E."/>
        </authorList>
    </citation>
    <scope>NUCLEOTIDE SEQUENCE [LARGE SCALE GENOMIC DNA]</scope>
    <source>
        <strain evidence="7 8">CCGE525</strain>
    </source>
</reference>
<evidence type="ECO:0000256" key="6">
    <source>
        <dbReference type="SAM" id="MobiDB-lite"/>
    </source>
</evidence>
<evidence type="ECO:0000256" key="4">
    <source>
        <dbReference type="ARBA" id="ARBA00022833"/>
    </source>
</evidence>
<evidence type="ECO:0000256" key="5">
    <source>
        <dbReference type="ARBA" id="ARBA00024029"/>
    </source>
</evidence>
<dbReference type="Pfam" id="PF02633">
    <property type="entry name" value="Creatininase"/>
    <property type="match status" value="1"/>
</dbReference>
<sequence length="247" mass="27154">MPRHSAHRIELLRPHQLRDIIEVAPVAYLPLGTYEWHGEHLPIGLDSLTAHGVCLAAAAKTNGVVLPPLYYGTGGGHGHYPFTIMMASDAQISALVEHSFARLEAFGFRLVVLFTGHFAPTQVEMVHRLAEQWNSKRTALKVLGISINEIPCLALPPDHAALFETTLLYELWPETVDISRLPALEGAPMPESDSFSEARHDPDHPLHGIIGPDPRTFSRENGPWLLEDAVNWLAAQVSNASAHSGRI</sequence>
<evidence type="ECO:0000256" key="2">
    <source>
        <dbReference type="ARBA" id="ARBA00022723"/>
    </source>
</evidence>
<gene>
    <name evidence="7" type="ORF">CCGE525_00950</name>
</gene>
<dbReference type="GO" id="GO:0016811">
    <property type="term" value="F:hydrolase activity, acting on carbon-nitrogen (but not peptide) bonds, in linear amides"/>
    <property type="evidence" value="ECO:0007669"/>
    <property type="project" value="TreeGrafter"/>
</dbReference>
<comment type="cofactor">
    <cofactor evidence="1">
        <name>Zn(2+)</name>
        <dbReference type="ChEBI" id="CHEBI:29105"/>
    </cofactor>
</comment>
<dbReference type="AlphaFoldDB" id="A0A387FZV7"/>
<dbReference type="EMBL" id="CP032694">
    <property type="protein sequence ID" value="AYG61232.1"/>
    <property type="molecule type" value="Genomic_DNA"/>
</dbReference>
<keyword evidence="2" id="KW-0479">Metal-binding</keyword>